<dbReference type="EMBL" id="AP025564">
    <property type="protein sequence ID" value="BDE95818.1"/>
    <property type="molecule type" value="Genomic_DNA"/>
</dbReference>
<proteinExistence type="predicted"/>
<accession>A0ABM7WHS4</accession>
<evidence type="ECO:0000313" key="1">
    <source>
        <dbReference type="EMBL" id="BDE95818.1"/>
    </source>
</evidence>
<sequence length="262" mass="29351">MKEKSNGSKAGKRLRIALLVLGVAILAAFATLIPTLSPETPGMKSIGGAYVTVYYEREEAAAQDVFTLMNAQSEHIAEMLGFDSPQDIKVYVYDDQSTFQTKKYGLVALLLNMDWYIGDNRGTNVLLTSPANPGSAHTYDSVKNSGPHEMVHAYNSLLNKNMSLWVNEGLALYLANGDPRDDLYSTSYFVPSIEQTHTLNPVEFNEVGGYDFAYTYIEYLDETFGWEHVVSFARTNDYLDAFGEDEASLYDGWVDFLKTNYR</sequence>
<evidence type="ECO:0008006" key="3">
    <source>
        <dbReference type="Google" id="ProtNLM"/>
    </source>
</evidence>
<protein>
    <recommendedName>
        <fullName evidence="3">Basic secretory peptidase family protein</fullName>
    </recommendedName>
</protein>
<dbReference type="Proteomes" id="UP001320544">
    <property type="component" value="Chromosome"/>
</dbReference>
<organism evidence="1 2">
    <name type="scientific">Raoultibacter timonensis</name>
    <dbReference type="NCBI Taxonomy" id="1907662"/>
    <lineage>
        <taxon>Bacteria</taxon>
        <taxon>Bacillati</taxon>
        <taxon>Actinomycetota</taxon>
        <taxon>Coriobacteriia</taxon>
        <taxon>Eggerthellales</taxon>
        <taxon>Eggerthellaceae</taxon>
        <taxon>Raoultibacter</taxon>
    </lineage>
</organism>
<reference evidence="1 2" key="1">
    <citation type="submission" date="2022-01" db="EMBL/GenBank/DDBJ databases">
        <title>Novel bile acid biosynthetic pathways are enriched in the microbiome of centenarians.</title>
        <authorList>
            <person name="Sato Y."/>
            <person name="Atarashi K."/>
            <person name="Plichta R.D."/>
            <person name="Arai Y."/>
            <person name="Sasajima S."/>
            <person name="Kearney M.S."/>
            <person name="Suda W."/>
            <person name="Takeshita K."/>
            <person name="Sasaki T."/>
            <person name="Okamoto S."/>
            <person name="Skelly N.A."/>
            <person name="Okamura Y."/>
            <person name="Vlamakis H."/>
            <person name="Li Y."/>
            <person name="Tanoue T."/>
            <person name="Takei H."/>
            <person name="Nittono H."/>
            <person name="Narushima S."/>
            <person name="Irie J."/>
            <person name="Itoh H."/>
            <person name="Moriya K."/>
            <person name="Sugiura Y."/>
            <person name="Suematsu M."/>
            <person name="Moritoki N."/>
            <person name="Shibata S."/>
            <person name="Littman R.D."/>
            <person name="Fischbach A.M."/>
            <person name="Uwamino Y."/>
            <person name="Inoue T."/>
            <person name="Honda A."/>
            <person name="Hattori M."/>
            <person name="Murai T."/>
            <person name="Xavier J.R."/>
            <person name="Hirose N."/>
            <person name="Honda K."/>
        </authorList>
    </citation>
    <scope>NUCLEOTIDE SEQUENCE [LARGE SCALE GENOMIC DNA]</scope>
    <source>
        <strain evidence="1 2">CE91-St30</strain>
    </source>
</reference>
<keyword evidence="2" id="KW-1185">Reference proteome</keyword>
<gene>
    <name evidence="1" type="ORF">CE91St30_11510</name>
</gene>
<dbReference type="RefSeq" id="WP_244412058.1">
    <property type="nucleotide sequence ID" value="NZ_AP025564.1"/>
</dbReference>
<name>A0ABM7WHS4_9ACTN</name>
<evidence type="ECO:0000313" key="2">
    <source>
        <dbReference type="Proteomes" id="UP001320544"/>
    </source>
</evidence>